<sequence length="133" mass="15399">MQLTLRIFIVMKVDNFGRKFLLFIMSNRYMANALVNLRIWYAEITVPANAQLFALMLLHAKKTSTELDAWLGRTQSAAVKGVLHCNGDPLPRTLVKLFDNDRGLLIALILIDWTLKFSSYPFRYGHFMFYLPI</sequence>
<dbReference type="WBParaSite" id="PEQ_0000279801-mRNA-1">
    <property type="protein sequence ID" value="PEQ_0000279801-mRNA-1"/>
    <property type="gene ID" value="PEQ_0000279801"/>
</dbReference>
<evidence type="ECO:0000313" key="1">
    <source>
        <dbReference type="Proteomes" id="UP000887564"/>
    </source>
</evidence>
<accession>A0A914R951</accession>
<evidence type="ECO:0000313" key="2">
    <source>
        <dbReference type="WBParaSite" id="PEQ_0000279801-mRNA-1"/>
    </source>
</evidence>
<keyword evidence="1" id="KW-1185">Reference proteome</keyword>
<name>A0A914R951_PAREQ</name>
<dbReference type="AlphaFoldDB" id="A0A914R951"/>
<organism evidence="1 2">
    <name type="scientific">Parascaris equorum</name>
    <name type="common">Equine roundworm</name>
    <dbReference type="NCBI Taxonomy" id="6256"/>
    <lineage>
        <taxon>Eukaryota</taxon>
        <taxon>Metazoa</taxon>
        <taxon>Ecdysozoa</taxon>
        <taxon>Nematoda</taxon>
        <taxon>Chromadorea</taxon>
        <taxon>Rhabditida</taxon>
        <taxon>Spirurina</taxon>
        <taxon>Ascaridomorpha</taxon>
        <taxon>Ascaridoidea</taxon>
        <taxon>Ascarididae</taxon>
        <taxon>Parascaris</taxon>
    </lineage>
</organism>
<reference evidence="2" key="1">
    <citation type="submission" date="2022-11" db="UniProtKB">
        <authorList>
            <consortium name="WormBaseParasite"/>
        </authorList>
    </citation>
    <scope>IDENTIFICATION</scope>
</reference>
<dbReference type="Proteomes" id="UP000887564">
    <property type="component" value="Unplaced"/>
</dbReference>
<proteinExistence type="predicted"/>
<protein>
    <submittedName>
        <fullName evidence="2">Uncharacterized protein</fullName>
    </submittedName>
</protein>